<dbReference type="InterPro" id="IPR055688">
    <property type="entry name" value="LtfC/p132/Gp6_b-sand"/>
</dbReference>
<gene>
    <name evidence="2" type="ORF">KV110_33310</name>
</gene>
<keyword evidence="3" id="KW-1185">Reference proteome</keyword>
<protein>
    <recommendedName>
        <fullName evidence="1">LtfC/p132/Gp6 beta-sandwich domain-containing protein</fullName>
    </recommendedName>
</protein>
<dbReference type="RefSeq" id="WP_218471126.1">
    <property type="nucleotide sequence ID" value="NZ_BAABJN010000006.1"/>
</dbReference>
<evidence type="ECO:0000313" key="3">
    <source>
        <dbReference type="Proteomes" id="UP000694257"/>
    </source>
</evidence>
<evidence type="ECO:0000259" key="1">
    <source>
        <dbReference type="Pfam" id="PF23926"/>
    </source>
</evidence>
<proteinExistence type="predicted"/>
<reference evidence="2 3" key="1">
    <citation type="submission" date="2021-07" db="EMBL/GenBank/DDBJ databases">
        <title>Whole Genome Sequence of Nocardia Iowensis.</title>
        <authorList>
            <person name="Lamm A."/>
            <person name="Collins-Fairclough A.M."/>
            <person name="Bunk B."/>
            <person name="Sproer C."/>
        </authorList>
    </citation>
    <scope>NUCLEOTIDE SEQUENCE [LARGE SCALE GENOMIC DNA]</scope>
    <source>
        <strain evidence="2 3">NRRL 5646</strain>
    </source>
</reference>
<dbReference type="Proteomes" id="UP000694257">
    <property type="component" value="Chromosome"/>
</dbReference>
<dbReference type="EMBL" id="CP078145">
    <property type="protein sequence ID" value="QXN90254.1"/>
    <property type="molecule type" value="Genomic_DNA"/>
</dbReference>
<sequence>MADYLGYRPNKYTLVLTRGAAFTQRFEVADNPLPYGTTSWIDIYDTDDELLTTWHATTITALAVEYLIEPDHSRVIGRETHTTYYLYVNCPGTRLPYCWFRGPVIHDR</sequence>
<organism evidence="2 3">
    <name type="scientific">Nocardia iowensis</name>
    <dbReference type="NCBI Taxonomy" id="204891"/>
    <lineage>
        <taxon>Bacteria</taxon>
        <taxon>Bacillati</taxon>
        <taxon>Actinomycetota</taxon>
        <taxon>Actinomycetes</taxon>
        <taxon>Mycobacteriales</taxon>
        <taxon>Nocardiaceae</taxon>
        <taxon>Nocardia</taxon>
    </lineage>
</organism>
<dbReference type="Pfam" id="PF23926">
    <property type="entry name" value="LtfC"/>
    <property type="match status" value="1"/>
</dbReference>
<evidence type="ECO:0000313" key="2">
    <source>
        <dbReference type="EMBL" id="QXN90254.1"/>
    </source>
</evidence>
<name>A0ABX8RKW9_NOCIO</name>
<accession>A0ABX8RKW9</accession>
<feature type="domain" description="LtfC/p132/Gp6 beta-sandwich" evidence="1">
    <location>
        <begin position="9"/>
        <end position="104"/>
    </location>
</feature>